<protein>
    <submittedName>
        <fullName evidence="1">Uncharacterized protein</fullName>
    </submittedName>
</protein>
<name>A0ACC2SKK2_9FUNG</name>
<dbReference type="EMBL" id="QTSX02004986">
    <property type="protein sequence ID" value="KAJ9062911.1"/>
    <property type="molecule type" value="Genomic_DNA"/>
</dbReference>
<organism evidence="1 2">
    <name type="scientific">Entomophthora muscae</name>
    <dbReference type="NCBI Taxonomy" id="34485"/>
    <lineage>
        <taxon>Eukaryota</taxon>
        <taxon>Fungi</taxon>
        <taxon>Fungi incertae sedis</taxon>
        <taxon>Zoopagomycota</taxon>
        <taxon>Entomophthoromycotina</taxon>
        <taxon>Entomophthoromycetes</taxon>
        <taxon>Entomophthorales</taxon>
        <taxon>Entomophthoraceae</taxon>
        <taxon>Entomophthora</taxon>
    </lineage>
</organism>
<accession>A0ACC2SKK2</accession>
<sequence length="236" mass="26807">MRTQNSKESKDSAIGTKPHNPTTSQVQNMIVSQTTTKVDMPQLGKLTLEESHCAITKKVLGVATMLPGDTIDWFGKATTKDIKFCLDCSRFEAEIMGTVDEQDVRHHTLTTLLEIKQGQYIIQEYINDFLKLKACTQLEEKIAAIIFRRGVNTALQDLLKYHLPTLRLEELLTICKDLILNQKKPKFGSCLFSRVVRNDNMDAPESQNMEPESNPGKKPFTDCQTHRLGTWQYTTN</sequence>
<comment type="caution">
    <text evidence="1">The sequence shown here is derived from an EMBL/GenBank/DDBJ whole genome shotgun (WGS) entry which is preliminary data.</text>
</comment>
<evidence type="ECO:0000313" key="2">
    <source>
        <dbReference type="Proteomes" id="UP001165960"/>
    </source>
</evidence>
<keyword evidence="2" id="KW-1185">Reference proteome</keyword>
<dbReference type="Proteomes" id="UP001165960">
    <property type="component" value="Unassembled WGS sequence"/>
</dbReference>
<reference evidence="1" key="1">
    <citation type="submission" date="2022-04" db="EMBL/GenBank/DDBJ databases">
        <title>Genome of the entomopathogenic fungus Entomophthora muscae.</title>
        <authorList>
            <person name="Elya C."/>
            <person name="Lovett B.R."/>
            <person name="Lee E."/>
            <person name="Macias A.M."/>
            <person name="Hajek A.E."/>
            <person name="De Bivort B.L."/>
            <person name="Kasson M.T."/>
            <person name="De Fine Licht H.H."/>
            <person name="Stajich J.E."/>
        </authorList>
    </citation>
    <scope>NUCLEOTIDE SEQUENCE</scope>
    <source>
        <strain evidence="1">Berkeley</strain>
    </source>
</reference>
<proteinExistence type="predicted"/>
<gene>
    <name evidence="1" type="ORF">DSO57_1005713</name>
</gene>
<evidence type="ECO:0000313" key="1">
    <source>
        <dbReference type="EMBL" id="KAJ9062911.1"/>
    </source>
</evidence>